<keyword evidence="1" id="KW-0472">Membrane</keyword>
<reference evidence="2" key="1">
    <citation type="submission" date="2022-04" db="EMBL/GenBank/DDBJ databases">
        <title>A functionally conserved STORR gene fusion in Papaver species that diverged 16.8 million years ago.</title>
        <authorList>
            <person name="Catania T."/>
        </authorList>
    </citation>
    <scope>NUCLEOTIDE SEQUENCE</scope>
    <source>
        <strain evidence="2">S-188037</strain>
    </source>
</reference>
<dbReference type="Proteomes" id="UP001202328">
    <property type="component" value="Unassembled WGS sequence"/>
</dbReference>
<keyword evidence="3" id="KW-1185">Reference proteome</keyword>
<dbReference type="AlphaFoldDB" id="A0AAD4T1J4"/>
<proteinExistence type="predicted"/>
<comment type="caution">
    <text evidence="2">The sequence shown here is derived from an EMBL/GenBank/DDBJ whole genome shotgun (WGS) entry which is preliminary data.</text>
</comment>
<feature type="transmembrane region" description="Helical" evidence="1">
    <location>
        <begin position="21"/>
        <end position="37"/>
    </location>
</feature>
<organism evidence="2 3">
    <name type="scientific">Papaver atlanticum</name>
    <dbReference type="NCBI Taxonomy" id="357466"/>
    <lineage>
        <taxon>Eukaryota</taxon>
        <taxon>Viridiplantae</taxon>
        <taxon>Streptophyta</taxon>
        <taxon>Embryophyta</taxon>
        <taxon>Tracheophyta</taxon>
        <taxon>Spermatophyta</taxon>
        <taxon>Magnoliopsida</taxon>
        <taxon>Ranunculales</taxon>
        <taxon>Papaveraceae</taxon>
        <taxon>Papaveroideae</taxon>
        <taxon>Papaver</taxon>
    </lineage>
</organism>
<gene>
    <name evidence="2" type="ORF">MKW98_012206</name>
</gene>
<keyword evidence="1" id="KW-0812">Transmembrane</keyword>
<feature type="transmembrane region" description="Helical" evidence="1">
    <location>
        <begin position="57"/>
        <end position="76"/>
    </location>
</feature>
<evidence type="ECO:0000313" key="3">
    <source>
        <dbReference type="Proteomes" id="UP001202328"/>
    </source>
</evidence>
<name>A0AAD4T1J4_9MAGN</name>
<accession>A0AAD4T1J4</accession>
<protein>
    <submittedName>
        <fullName evidence="2">Uncharacterized protein</fullName>
    </submittedName>
</protein>
<evidence type="ECO:0000313" key="2">
    <source>
        <dbReference type="EMBL" id="KAI3931796.1"/>
    </source>
</evidence>
<sequence length="86" mass="10004">MFAKIMRKYVKNPIRSFRVKFVLLIRLCFGNLIVNYGDFRNLVSGTEEFGIEVYREFVKSTLGVIIVLINLKSYILKLMPLIQSGK</sequence>
<dbReference type="EMBL" id="JAJJMB010007130">
    <property type="protein sequence ID" value="KAI3931796.1"/>
    <property type="molecule type" value="Genomic_DNA"/>
</dbReference>
<evidence type="ECO:0000256" key="1">
    <source>
        <dbReference type="SAM" id="Phobius"/>
    </source>
</evidence>
<keyword evidence="1" id="KW-1133">Transmembrane helix</keyword>